<name>A0A931F9C8_9FIRM</name>
<dbReference type="Proteomes" id="UP000621436">
    <property type="component" value="Unassembled WGS sequence"/>
</dbReference>
<keyword evidence="4" id="KW-1185">Reference proteome</keyword>
<reference evidence="3" key="1">
    <citation type="submission" date="2020-11" db="EMBL/GenBank/DDBJ databases">
        <title>Halonatronomonas betainensis gen. nov., sp. nov. a novel haloalkaliphilic representative of the family Halanaerobiacae capable of betaine degradation.</title>
        <authorList>
            <person name="Boltyanskaya Y."/>
            <person name="Kevbrin V."/>
            <person name="Detkova E."/>
            <person name="Grouzdev D.S."/>
            <person name="Koziaeva V."/>
            <person name="Zhilina T."/>
        </authorList>
    </citation>
    <scope>NUCLEOTIDE SEQUENCE</scope>
    <source>
        <strain evidence="3">Z-7014</strain>
    </source>
</reference>
<dbReference type="SUPFAM" id="SSF53756">
    <property type="entry name" value="UDP-Glycosyltransferase/glycogen phosphorylase"/>
    <property type="match status" value="1"/>
</dbReference>
<protein>
    <submittedName>
        <fullName evidence="3">Glycosyltransferase family 9 protein</fullName>
    </submittedName>
</protein>
<proteinExistence type="predicted"/>
<dbReference type="Gene3D" id="3.40.50.2000">
    <property type="entry name" value="Glycogen Phosphorylase B"/>
    <property type="match status" value="2"/>
</dbReference>
<dbReference type="CDD" id="cd03789">
    <property type="entry name" value="GT9_LPS_heptosyltransferase"/>
    <property type="match status" value="1"/>
</dbReference>
<keyword evidence="2" id="KW-0808">Transferase</keyword>
<dbReference type="InterPro" id="IPR051199">
    <property type="entry name" value="LPS_LOS_Heptosyltrfase"/>
</dbReference>
<comment type="caution">
    <text evidence="3">The sequence shown here is derived from an EMBL/GenBank/DDBJ whole genome shotgun (WGS) entry which is preliminary data.</text>
</comment>
<keyword evidence="1" id="KW-0328">Glycosyltransferase</keyword>
<evidence type="ECO:0000256" key="1">
    <source>
        <dbReference type="ARBA" id="ARBA00022676"/>
    </source>
</evidence>
<dbReference type="AlphaFoldDB" id="A0A931F9C8"/>
<evidence type="ECO:0000313" key="3">
    <source>
        <dbReference type="EMBL" id="MBF8437443.1"/>
    </source>
</evidence>
<evidence type="ECO:0000256" key="2">
    <source>
        <dbReference type="ARBA" id="ARBA00022679"/>
    </source>
</evidence>
<dbReference type="GO" id="GO:0008713">
    <property type="term" value="F:ADP-heptose-lipopolysaccharide heptosyltransferase activity"/>
    <property type="evidence" value="ECO:0007669"/>
    <property type="project" value="TreeGrafter"/>
</dbReference>
<organism evidence="3 4">
    <name type="scientific">Halonatronomonas betaini</name>
    <dbReference type="NCBI Taxonomy" id="2778430"/>
    <lineage>
        <taxon>Bacteria</taxon>
        <taxon>Bacillati</taxon>
        <taxon>Bacillota</taxon>
        <taxon>Clostridia</taxon>
        <taxon>Halanaerobiales</taxon>
        <taxon>Halarsenatibacteraceae</taxon>
        <taxon>Halonatronomonas</taxon>
    </lineage>
</organism>
<accession>A0A931F9C8</accession>
<gene>
    <name evidence="3" type="ORF">I0Q91_10150</name>
</gene>
<dbReference type="InterPro" id="IPR002201">
    <property type="entry name" value="Glyco_trans_9"/>
</dbReference>
<dbReference type="PANTHER" id="PTHR30160">
    <property type="entry name" value="TETRAACYLDISACCHARIDE 4'-KINASE-RELATED"/>
    <property type="match status" value="1"/>
</dbReference>
<dbReference type="GO" id="GO:0009244">
    <property type="term" value="P:lipopolysaccharide core region biosynthetic process"/>
    <property type="evidence" value="ECO:0007669"/>
    <property type="project" value="TreeGrafter"/>
</dbReference>
<evidence type="ECO:0000313" key="4">
    <source>
        <dbReference type="Proteomes" id="UP000621436"/>
    </source>
</evidence>
<dbReference type="Pfam" id="PF01075">
    <property type="entry name" value="Glyco_transf_9"/>
    <property type="match status" value="1"/>
</dbReference>
<dbReference type="EMBL" id="JADPIE010000005">
    <property type="protein sequence ID" value="MBF8437443.1"/>
    <property type="molecule type" value="Genomic_DNA"/>
</dbReference>
<sequence length="265" mass="29946">MKIPLSLNIHGNWRTALLQRLIATDFRAGYNRSGQRFFYHYHKDWDPGREHMVEYFLGWLPELGIESPEEIKLPEFKPAELSPEKNSELGLAGQPYLILNPGGSWPTKRWPVDKFASLADEFIKETDLDLVLTGGPGDIERNNQILKQISAGQEKRLHNTAGRTSIADLMAVIAGAEFMVSGDTGPVHIAGLVRTPALTIFGPSDETLYRPYRPKNNYPIIVNQGLHCRPCGQHECPLDHHKCLKDISSEQVFSKIKEGFDERLF</sequence>
<dbReference type="GO" id="GO:0005829">
    <property type="term" value="C:cytosol"/>
    <property type="evidence" value="ECO:0007669"/>
    <property type="project" value="TreeGrafter"/>
</dbReference>